<organism evidence="1 2">
    <name type="scientific">Terrisporobacter hibernicus</name>
    <dbReference type="NCBI Taxonomy" id="2813371"/>
    <lineage>
        <taxon>Bacteria</taxon>
        <taxon>Bacillati</taxon>
        <taxon>Bacillota</taxon>
        <taxon>Clostridia</taxon>
        <taxon>Peptostreptococcales</taxon>
        <taxon>Peptostreptococcaceae</taxon>
        <taxon>Terrisporobacter</taxon>
    </lineage>
</organism>
<keyword evidence="2" id="KW-1185">Reference proteome</keyword>
<proteinExistence type="predicted"/>
<dbReference type="AlphaFoldDB" id="A0AAX2ZIP2"/>
<name>A0AAX2ZIP2_9FIRM</name>
<dbReference type="Proteomes" id="UP001198983">
    <property type="component" value="Chromosome"/>
</dbReference>
<accession>A0AAX2ZIP2</accession>
<dbReference type="EMBL" id="CP081135">
    <property type="protein sequence ID" value="UEL48655.1"/>
    <property type="molecule type" value="Genomic_DNA"/>
</dbReference>
<sequence>MTKNIILSSIQNKSIIVAKNELLKINDESSVYGLILTPQDVEEIIKSRGYSLKNYGRIDLNMDVTKKLINKIYTSQYTDKDDYVEIINDLQDIFYYLKNETLDEISDNEIIDIIVEFYEKTSGRIENIQNLSEKFALEYKLGRISEDE</sequence>
<reference evidence="1 2" key="1">
    <citation type="journal article" date="2023" name="Int. J. Syst. Evol. Microbiol.">
        <title>Terrisporobacter hibernicus sp. nov., isolated from bovine faeces in Northern Ireland.</title>
        <authorList>
            <person name="Mitchell M."/>
            <person name="Nguyen S.V."/>
            <person name="Connor M."/>
            <person name="Fairley D.J."/>
            <person name="Donoghue O."/>
            <person name="Marshall H."/>
            <person name="Koolman L."/>
            <person name="McMullan G."/>
            <person name="Schaffer K.E."/>
            <person name="McGrath J.W."/>
            <person name="Fanning S."/>
        </authorList>
    </citation>
    <scope>NUCLEOTIDE SEQUENCE [LARGE SCALE GENOMIC DNA]</scope>
    <source>
        <strain evidence="1 2">MCA3</strain>
    </source>
</reference>
<dbReference type="KEGG" id="tem:JW646_04150"/>
<gene>
    <name evidence="1" type="ORF">JW646_04150</name>
</gene>
<evidence type="ECO:0000313" key="2">
    <source>
        <dbReference type="Proteomes" id="UP001198983"/>
    </source>
</evidence>
<evidence type="ECO:0000313" key="1">
    <source>
        <dbReference type="EMBL" id="UEL48655.1"/>
    </source>
</evidence>
<dbReference type="Pfam" id="PF19848">
    <property type="entry name" value="DUF6323"/>
    <property type="match status" value="1"/>
</dbReference>
<dbReference type="InterPro" id="IPR046286">
    <property type="entry name" value="DUF6323"/>
</dbReference>
<protein>
    <submittedName>
        <fullName evidence="1">Uncharacterized protein</fullName>
    </submittedName>
</protein>